<evidence type="ECO:0000313" key="2">
    <source>
        <dbReference type="Proteomes" id="UP000499080"/>
    </source>
</evidence>
<comment type="caution">
    <text evidence="1">The sequence shown here is derived from an EMBL/GenBank/DDBJ whole genome shotgun (WGS) entry which is preliminary data.</text>
</comment>
<dbReference type="Proteomes" id="UP000499080">
    <property type="component" value="Unassembled WGS sequence"/>
</dbReference>
<sequence>MAVHFSGQCESCSYEKLLSKPLPPKYGLSSISYILSLPLLQNEKTSGQTWQHLLHFPKIVCLLTRKPAILNRPEKIGKQHQTVNILKKAKARMRLLDRRLRITNRIYLREKPLSAFSIHYVRKPKLSQLLHKSHSKWNSHRSADVLSRPSSSFAAS</sequence>
<reference evidence="1 2" key="1">
    <citation type="journal article" date="2019" name="Sci. Rep.">
        <title>Orb-weaving spider Araneus ventricosus genome elucidates the spidroin gene catalogue.</title>
        <authorList>
            <person name="Kono N."/>
            <person name="Nakamura H."/>
            <person name="Ohtoshi R."/>
            <person name="Moran D.A.P."/>
            <person name="Shinohara A."/>
            <person name="Yoshida Y."/>
            <person name="Fujiwara M."/>
            <person name="Mori M."/>
            <person name="Tomita M."/>
            <person name="Arakawa K."/>
        </authorList>
    </citation>
    <scope>NUCLEOTIDE SEQUENCE [LARGE SCALE GENOMIC DNA]</scope>
</reference>
<dbReference type="AlphaFoldDB" id="A0A4Y2APD9"/>
<name>A0A4Y2APD9_ARAVE</name>
<gene>
    <name evidence="1" type="ORF">AVEN_93466_1</name>
</gene>
<dbReference type="EMBL" id="BGPR01000026">
    <property type="protein sequence ID" value="GBL81683.1"/>
    <property type="molecule type" value="Genomic_DNA"/>
</dbReference>
<proteinExistence type="predicted"/>
<evidence type="ECO:0000313" key="1">
    <source>
        <dbReference type="EMBL" id="GBL81683.1"/>
    </source>
</evidence>
<organism evidence="1 2">
    <name type="scientific">Araneus ventricosus</name>
    <name type="common">Orbweaver spider</name>
    <name type="synonym">Epeira ventricosa</name>
    <dbReference type="NCBI Taxonomy" id="182803"/>
    <lineage>
        <taxon>Eukaryota</taxon>
        <taxon>Metazoa</taxon>
        <taxon>Ecdysozoa</taxon>
        <taxon>Arthropoda</taxon>
        <taxon>Chelicerata</taxon>
        <taxon>Arachnida</taxon>
        <taxon>Araneae</taxon>
        <taxon>Araneomorphae</taxon>
        <taxon>Entelegynae</taxon>
        <taxon>Araneoidea</taxon>
        <taxon>Araneidae</taxon>
        <taxon>Araneus</taxon>
    </lineage>
</organism>
<protein>
    <submittedName>
        <fullName evidence="1">Uncharacterized protein</fullName>
    </submittedName>
</protein>
<keyword evidence="2" id="KW-1185">Reference proteome</keyword>
<accession>A0A4Y2APD9</accession>